<evidence type="ECO:0000256" key="1">
    <source>
        <dbReference type="SAM" id="MobiDB-lite"/>
    </source>
</evidence>
<dbReference type="EMBL" id="CAAALY010107164">
    <property type="protein sequence ID" value="VEL29876.1"/>
    <property type="molecule type" value="Genomic_DNA"/>
</dbReference>
<sequence length="252" mass="28164">MANLQASKLDQFLPQDPSAFLGSINNPTQFVTSSALDTNQFSSAALCSPFYSRTESFPLASDNGWLLNESSSRLTHSESPHHEAFQTPDHSHSDPSISYANPLHIPRSATSLFSANVFRPRSLVDQYPRSNLSFDASITRPPLIRPVFDHESISSDHTSLRPGEPKSHGVCMINSPSTTDRIATNCDSEERHDFDCIAKELSLRDDHRNKVTNEGSRKFWDINAVGINKTRKSILSERGKLYDFLDTKRNLA</sequence>
<reference evidence="2" key="1">
    <citation type="submission" date="2018-11" db="EMBL/GenBank/DDBJ databases">
        <authorList>
            <consortium name="Pathogen Informatics"/>
        </authorList>
    </citation>
    <scope>NUCLEOTIDE SEQUENCE</scope>
</reference>
<accession>A0A3S5AI67</accession>
<organism evidence="2 3">
    <name type="scientific">Protopolystoma xenopodis</name>
    <dbReference type="NCBI Taxonomy" id="117903"/>
    <lineage>
        <taxon>Eukaryota</taxon>
        <taxon>Metazoa</taxon>
        <taxon>Spiralia</taxon>
        <taxon>Lophotrochozoa</taxon>
        <taxon>Platyhelminthes</taxon>
        <taxon>Monogenea</taxon>
        <taxon>Polyopisthocotylea</taxon>
        <taxon>Polystomatidea</taxon>
        <taxon>Polystomatidae</taxon>
        <taxon>Protopolystoma</taxon>
    </lineage>
</organism>
<keyword evidence="3" id="KW-1185">Reference proteome</keyword>
<dbReference type="AlphaFoldDB" id="A0A3S5AI67"/>
<name>A0A3S5AI67_9PLAT</name>
<proteinExistence type="predicted"/>
<feature type="compositionally biased region" description="Basic and acidic residues" evidence="1">
    <location>
        <begin position="75"/>
        <end position="93"/>
    </location>
</feature>
<feature type="region of interest" description="Disordered" evidence="1">
    <location>
        <begin position="72"/>
        <end position="100"/>
    </location>
</feature>
<dbReference type="Proteomes" id="UP000784294">
    <property type="component" value="Unassembled WGS sequence"/>
</dbReference>
<evidence type="ECO:0000313" key="3">
    <source>
        <dbReference type="Proteomes" id="UP000784294"/>
    </source>
</evidence>
<gene>
    <name evidence="2" type="ORF">PXEA_LOCUS23316</name>
</gene>
<evidence type="ECO:0000313" key="2">
    <source>
        <dbReference type="EMBL" id="VEL29876.1"/>
    </source>
</evidence>
<comment type="caution">
    <text evidence="2">The sequence shown here is derived from an EMBL/GenBank/DDBJ whole genome shotgun (WGS) entry which is preliminary data.</text>
</comment>
<protein>
    <submittedName>
        <fullName evidence="2">Uncharacterized protein</fullName>
    </submittedName>
</protein>